<keyword evidence="1" id="KW-0812">Transmembrane</keyword>
<evidence type="ECO:0000313" key="3">
    <source>
        <dbReference type="Proteomes" id="UP000886847"/>
    </source>
</evidence>
<dbReference type="AlphaFoldDB" id="A0A9D1W233"/>
<sequence>MRFLENFARTLVVLACIALAGGVVYFGYHSYWRLYDSAVLVVLLVLGGLLSGVVACILHELGHILFGCANGFKFNSVHIGFVKLYRKDGRLRLTVRELPEGLAGAAEMIPKRSDGLYARYLRMVFGGLFFSFLFLAGAVTAAVLYFYVRMPFAAYALCCAALPYAFYYFFNNLIPRAGSGTDTDGGVLFGLLKKDAYCMSAVNILAIEGYLYQGYAPGEIEPDLYFGAPQLPEDDVNFLILLDYRLMYHIDRGEVDKALAVSDRLAGLLEYVPKIYLNQISADILFCECSMKEDKAKARAMYERLKHFLRGEKSLQTCRILAAYELYVNGDRMAALHELSAAEQKADACQVVGVRRYERLLLSCIRDDIIPEHAL</sequence>
<accession>A0A9D1W233</accession>
<dbReference type="EMBL" id="DXEW01000029">
    <property type="protein sequence ID" value="HIX50758.1"/>
    <property type="molecule type" value="Genomic_DNA"/>
</dbReference>
<feature type="transmembrane region" description="Helical" evidence="1">
    <location>
        <begin position="152"/>
        <end position="170"/>
    </location>
</feature>
<comment type="caution">
    <text evidence="2">The sequence shown here is derived from an EMBL/GenBank/DDBJ whole genome shotgun (WGS) entry which is preliminary data.</text>
</comment>
<organism evidence="2 3">
    <name type="scientific">Candidatus Borkfalkia faecavium</name>
    <dbReference type="NCBI Taxonomy" id="2838508"/>
    <lineage>
        <taxon>Bacteria</taxon>
        <taxon>Bacillati</taxon>
        <taxon>Bacillota</taxon>
        <taxon>Clostridia</taxon>
        <taxon>Christensenellales</taxon>
        <taxon>Christensenellaceae</taxon>
        <taxon>Candidatus Borkfalkia</taxon>
    </lineage>
</organism>
<feature type="transmembrane region" description="Helical" evidence="1">
    <location>
        <begin position="34"/>
        <end position="58"/>
    </location>
</feature>
<reference evidence="2" key="2">
    <citation type="submission" date="2021-04" db="EMBL/GenBank/DDBJ databases">
        <authorList>
            <person name="Gilroy R."/>
        </authorList>
    </citation>
    <scope>NUCLEOTIDE SEQUENCE</scope>
    <source>
        <strain evidence="2">2189</strain>
    </source>
</reference>
<name>A0A9D1W233_9FIRM</name>
<evidence type="ECO:0000313" key="2">
    <source>
        <dbReference type="EMBL" id="HIX50758.1"/>
    </source>
</evidence>
<protein>
    <recommendedName>
        <fullName evidence="4">M50 family peptidase</fullName>
    </recommendedName>
</protein>
<feature type="transmembrane region" description="Helical" evidence="1">
    <location>
        <begin position="7"/>
        <end position="28"/>
    </location>
</feature>
<reference evidence="2" key="1">
    <citation type="journal article" date="2021" name="PeerJ">
        <title>Extensive microbial diversity within the chicken gut microbiome revealed by metagenomics and culture.</title>
        <authorList>
            <person name="Gilroy R."/>
            <person name="Ravi A."/>
            <person name="Getino M."/>
            <person name="Pursley I."/>
            <person name="Horton D.L."/>
            <person name="Alikhan N.F."/>
            <person name="Baker D."/>
            <person name="Gharbi K."/>
            <person name="Hall N."/>
            <person name="Watson M."/>
            <person name="Adriaenssens E.M."/>
            <person name="Foster-Nyarko E."/>
            <person name="Jarju S."/>
            <person name="Secka A."/>
            <person name="Antonio M."/>
            <person name="Oren A."/>
            <person name="Chaudhuri R.R."/>
            <person name="La Ragione R."/>
            <person name="Hildebrand F."/>
            <person name="Pallen M.J."/>
        </authorList>
    </citation>
    <scope>NUCLEOTIDE SEQUENCE</scope>
    <source>
        <strain evidence="2">2189</strain>
    </source>
</reference>
<evidence type="ECO:0008006" key="4">
    <source>
        <dbReference type="Google" id="ProtNLM"/>
    </source>
</evidence>
<gene>
    <name evidence="2" type="ORF">H9851_05685</name>
</gene>
<keyword evidence="1" id="KW-1133">Transmembrane helix</keyword>
<keyword evidence="1" id="KW-0472">Membrane</keyword>
<dbReference type="Proteomes" id="UP000886847">
    <property type="component" value="Unassembled WGS sequence"/>
</dbReference>
<evidence type="ECO:0000256" key="1">
    <source>
        <dbReference type="SAM" id="Phobius"/>
    </source>
</evidence>
<proteinExistence type="predicted"/>
<feature type="transmembrane region" description="Helical" evidence="1">
    <location>
        <begin position="120"/>
        <end position="146"/>
    </location>
</feature>